<accession>A0ABR4LYL4</accession>
<dbReference type="InterPro" id="IPR036568">
    <property type="entry name" value="GGCT-like_sf"/>
</dbReference>
<dbReference type="InterPro" id="IPR017939">
    <property type="entry name" value="G-Glutamylcylcotransferase"/>
</dbReference>
<dbReference type="EC" id="4.3.2.9" evidence="1"/>
<evidence type="ECO:0000256" key="2">
    <source>
        <dbReference type="ARBA" id="ARBA00023239"/>
    </source>
</evidence>
<name>A0ABR4LYL4_9EURO</name>
<dbReference type="InterPro" id="IPR013024">
    <property type="entry name" value="GGCT-like"/>
</dbReference>
<reference evidence="3 4" key="1">
    <citation type="submission" date="2024-07" db="EMBL/GenBank/DDBJ databases">
        <title>Section-level genome sequencing and comparative genomics of Aspergillus sections Usti and Cavernicolus.</title>
        <authorList>
            <consortium name="Lawrence Berkeley National Laboratory"/>
            <person name="Nybo J.L."/>
            <person name="Vesth T.C."/>
            <person name="Theobald S."/>
            <person name="Frisvad J.C."/>
            <person name="Larsen T.O."/>
            <person name="Kjaerboelling I."/>
            <person name="Rothschild-Mancinelli K."/>
            <person name="Lyhne E.K."/>
            <person name="Kogle M.E."/>
            <person name="Barry K."/>
            <person name="Clum A."/>
            <person name="Na H."/>
            <person name="Ledsgaard L."/>
            <person name="Lin J."/>
            <person name="Lipzen A."/>
            <person name="Kuo A."/>
            <person name="Riley R."/>
            <person name="Mondo S."/>
            <person name="Labutti K."/>
            <person name="Haridas S."/>
            <person name="Pangalinan J."/>
            <person name="Salamov A.A."/>
            <person name="Simmons B.A."/>
            <person name="Magnuson J.K."/>
            <person name="Chen J."/>
            <person name="Drula E."/>
            <person name="Henrissat B."/>
            <person name="Wiebenga A."/>
            <person name="Lubbers R.J."/>
            <person name="Gomes A.C."/>
            <person name="Macurrencykelacurrency M.R."/>
            <person name="Stajich J."/>
            <person name="Grigoriev I.V."/>
            <person name="Mortensen U.H."/>
            <person name="De Vries R.P."/>
            <person name="Baker S.E."/>
            <person name="Andersen M.R."/>
        </authorList>
    </citation>
    <scope>NUCLEOTIDE SEQUENCE [LARGE SCALE GENOMIC DNA]</scope>
    <source>
        <strain evidence="3 4">CBS 449.75</strain>
    </source>
</reference>
<dbReference type="GeneID" id="98149971"/>
<dbReference type="Proteomes" id="UP001610432">
    <property type="component" value="Unassembled WGS sequence"/>
</dbReference>
<organism evidence="3 4">
    <name type="scientific">Aspergillus lucknowensis</name>
    <dbReference type="NCBI Taxonomy" id="176173"/>
    <lineage>
        <taxon>Eukaryota</taxon>
        <taxon>Fungi</taxon>
        <taxon>Dikarya</taxon>
        <taxon>Ascomycota</taxon>
        <taxon>Pezizomycotina</taxon>
        <taxon>Eurotiomycetes</taxon>
        <taxon>Eurotiomycetidae</taxon>
        <taxon>Eurotiales</taxon>
        <taxon>Aspergillaceae</taxon>
        <taxon>Aspergillus</taxon>
        <taxon>Aspergillus subgen. Nidulantes</taxon>
    </lineage>
</organism>
<comment type="caution">
    <text evidence="3">The sequence shown here is derived from an EMBL/GenBank/DDBJ whole genome shotgun (WGS) entry which is preliminary data.</text>
</comment>
<dbReference type="PANTHER" id="PTHR12935">
    <property type="entry name" value="GAMMA-GLUTAMYLCYCLOTRANSFERASE"/>
    <property type="match status" value="1"/>
</dbReference>
<evidence type="ECO:0000313" key="3">
    <source>
        <dbReference type="EMBL" id="KAL2869633.1"/>
    </source>
</evidence>
<dbReference type="RefSeq" id="XP_070888612.1">
    <property type="nucleotide sequence ID" value="XM_071034899.1"/>
</dbReference>
<proteinExistence type="predicted"/>
<keyword evidence="4" id="KW-1185">Reference proteome</keyword>
<evidence type="ECO:0000256" key="1">
    <source>
        <dbReference type="ARBA" id="ARBA00012346"/>
    </source>
</evidence>
<protein>
    <recommendedName>
        <fullName evidence="1">gamma-glutamylcyclotransferase</fullName>
        <ecNumber evidence="1">4.3.2.9</ecNumber>
    </recommendedName>
</protein>
<keyword evidence="2" id="KW-0456">Lyase</keyword>
<dbReference type="EMBL" id="JBFXLQ010000009">
    <property type="protein sequence ID" value="KAL2869633.1"/>
    <property type="molecule type" value="Genomic_DNA"/>
</dbReference>
<dbReference type="CDD" id="cd06661">
    <property type="entry name" value="GGCT_like"/>
    <property type="match status" value="1"/>
</dbReference>
<evidence type="ECO:0000313" key="4">
    <source>
        <dbReference type="Proteomes" id="UP001610432"/>
    </source>
</evidence>
<sequence length="253" mass="28459">MSLQAPKSPFGEIENHAEGIWYFAYGSNMRSSVMKGRGIMPLKMQAVIVPDYMLCFDIFGIPYAEPAFASIAPLLNNEVSGKSPIPPVHGVAYLLTADDYRRLVVTEGAGVGYDEITVQARVLDSDEEQAEITARTLKAKYPFRPNRVSSKRYMGLILDGAEEFHLPQSYRGFLQSLPVYTPASTYRARLGSWTFLAFWQRAIRALARLTKVSTNKCGHCPRWLGGVIVAVYRFMWGYHDYVHSKIWSRGDGC</sequence>
<gene>
    <name evidence="3" type="ORF">BJX67DRAFT_392144</name>
</gene>
<dbReference type="Gene3D" id="3.10.490.10">
    <property type="entry name" value="Gamma-glutamyl cyclotransferase-like"/>
    <property type="match status" value="1"/>
</dbReference>
<dbReference type="PANTHER" id="PTHR12935:SF0">
    <property type="entry name" value="GAMMA-GLUTAMYLCYCLOTRANSFERASE"/>
    <property type="match status" value="1"/>
</dbReference>
<dbReference type="SUPFAM" id="SSF110857">
    <property type="entry name" value="Gamma-glutamyl cyclotransferase-like"/>
    <property type="match status" value="1"/>
</dbReference>